<reference evidence="11" key="1">
    <citation type="journal article" date="2023" name="G3 (Bethesda)">
        <title>A reference genome for the long-term kleptoplast-retaining sea slug Elysia crispata morphotype clarki.</title>
        <authorList>
            <person name="Eastman K.E."/>
            <person name="Pendleton A.L."/>
            <person name="Shaikh M.A."/>
            <person name="Suttiyut T."/>
            <person name="Ogas R."/>
            <person name="Tomko P."/>
            <person name="Gavelis G."/>
            <person name="Widhalm J.R."/>
            <person name="Wisecaver J.H."/>
        </authorList>
    </citation>
    <scope>NUCLEOTIDE SEQUENCE</scope>
    <source>
        <strain evidence="11">ECLA1</strain>
    </source>
</reference>
<dbReference type="InterPro" id="IPR036236">
    <property type="entry name" value="Znf_C2H2_sf"/>
</dbReference>
<feature type="domain" description="C2H2-type" evidence="10">
    <location>
        <begin position="87"/>
        <end position="109"/>
    </location>
</feature>
<dbReference type="EMBL" id="JAWDGP010004725">
    <property type="protein sequence ID" value="KAK3762331.1"/>
    <property type="molecule type" value="Genomic_DNA"/>
</dbReference>
<dbReference type="PANTHER" id="PTHR13182">
    <property type="entry name" value="ZINC FINGER PROTEIN 622"/>
    <property type="match status" value="1"/>
</dbReference>
<dbReference type="InterPro" id="IPR040025">
    <property type="entry name" value="Znf622/Rei1/Reh1"/>
</dbReference>
<dbReference type="SMART" id="SM00355">
    <property type="entry name" value="ZnF_C2H2"/>
    <property type="match status" value="3"/>
</dbReference>
<dbReference type="Pfam" id="PF12171">
    <property type="entry name" value="zf-C2H2_jaz"/>
    <property type="match status" value="1"/>
</dbReference>
<organism evidence="11 12">
    <name type="scientific">Elysia crispata</name>
    <name type="common">lettuce slug</name>
    <dbReference type="NCBI Taxonomy" id="231223"/>
    <lineage>
        <taxon>Eukaryota</taxon>
        <taxon>Metazoa</taxon>
        <taxon>Spiralia</taxon>
        <taxon>Lophotrochozoa</taxon>
        <taxon>Mollusca</taxon>
        <taxon>Gastropoda</taxon>
        <taxon>Heterobranchia</taxon>
        <taxon>Euthyneura</taxon>
        <taxon>Panpulmonata</taxon>
        <taxon>Sacoglossa</taxon>
        <taxon>Placobranchoidea</taxon>
        <taxon>Plakobranchidae</taxon>
        <taxon>Elysia</taxon>
    </lineage>
</organism>
<comment type="similarity">
    <text evidence="8">Belongs to the REI1 family.</text>
</comment>
<evidence type="ECO:0000256" key="9">
    <source>
        <dbReference type="SAM" id="MobiDB-lite"/>
    </source>
</evidence>
<evidence type="ECO:0000256" key="4">
    <source>
        <dbReference type="ARBA" id="ARBA00022723"/>
    </source>
</evidence>
<dbReference type="PANTHER" id="PTHR13182:SF8">
    <property type="entry name" value="CYTOPLASMIC 60S SUBUNIT BIOGENESIS FACTOR ZNF622"/>
    <property type="match status" value="1"/>
</dbReference>
<dbReference type="Proteomes" id="UP001283361">
    <property type="component" value="Unassembled WGS sequence"/>
</dbReference>
<sequence length="395" mass="45370">MHIGVGPFGSSDLYSSKMTSLTCLACNVAFEDMDLGRFHYKTDWHRYNLKRKVASLLPITLEQFHERQKFQEKQDKNNVPSEGVLLCKPCNKAFSSPNAYDNHLQSKKHKDVISGAHEKRKKNKKKKSSSQRADKPERIFSQAISEQRQDEEEDEEMEEGSDAESYDSYDENVIGIEECLFCSHISKTLEDNLKHMTSNHGFFIPDAEFIVDLEGLIIYLGEKVGAGHVCLWCDEKGKRFHNTRDVQRHMVDKGHCKLLHEGDVVFEYADFYDYTPSYPDGEEPGVNPDDVVSPSELECDGFSLTLPSGATVGHRSLMHFYQQNLVPYNRDSSKRVLPKMLAHYKALGWTGTTGPQVEQRVKDVQYMRRMRSRYNMQLGCKANKLQRHFRDPNGP</sequence>
<keyword evidence="6" id="KW-0863">Zinc-finger</keyword>
<protein>
    <recommendedName>
        <fullName evidence="10">C2H2-type domain-containing protein</fullName>
    </recommendedName>
</protein>
<dbReference type="GO" id="GO:0008270">
    <property type="term" value="F:zinc ion binding"/>
    <property type="evidence" value="ECO:0007669"/>
    <property type="project" value="UniProtKB-KW"/>
</dbReference>
<name>A0AAE1D9J2_9GAST</name>
<keyword evidence="2" id="KW-0963">Cytoplasm</keyword>
<keyword evidence="4" id="KW-0479">Metal-binding</keyword>
<dbReference type="InterPro" id="IPR041661">
    <property type="entry name" value="ZN622/Rei1/Reh1_Znf-C2H2"/>
</dbReference>
<keyword evidence="5" id="KW-0677">Repeat</keyword>
<dbReference type="SUPFAM" id="SSF57667">
    <property type="entry name" value="beta-beta-alpha zinc fingers"/>
    <property type="match status" value="2"/>
</dbReference>
<evidence type="ECO:0000256" key="5">
    <source>
        <dbReference type="ARBA" id="ARBA00022737"/>
    </source>
</evidence>
<evidence type="ECO:0000313" key="11">
    <source>
        <dbReference type="EMBL" id="KAK3762331.1"/>
    </source>
</evidence>
<comment type="subcellular location">
    <subcellularLocation>
        <location evidence="1">Cytoplasm</location>
    </subcellularLocation>
</comment>
<dbReference type="Pfam" id="PF12756">
    <property type="entry name" value="zf-C2H2_2"/>
    <property type="match status" value="1"/>
</dbReference>
<feature type="compositionally biased region" description="Acidic residues" evidence="9">
    <location>
        <begin position="149"/>
        <end position="167"/>
    </location>
</feature>
<keyword evidence="7" id="KW-0862">Zinc</keyword>
<feature type="compositionally biased region" description="Basic residues" evidence="9">
    <location>
        <begin position="118"/>
        <end position="129"/>
    </location>
</feature>
<accession>A0AAE1D9J2</accession>
<dbReference type="GO" id="GO:0042273">
    <property type="term" value="P:ribosomal large subunit biogenesis"/>
    <property type="evidence" value="ECO:0007669"/>
    <property type="project" value="TreeGrafter"/>
</dbReference>
<comment type="caution">
    <text evidence="11">The sequence shown here is derived from an EMBL/GenBank/DDBJ whole genome shotgun (WGS) entry which is preliminary data.</text>
</comment>
<evidence type="ECO:0000256" key="3">
    <source>
        <dbReference type="ARBA" id="ARBA00022517"/>
    </source>
</evidence>
<dbReference type="GO" id="GO:0003676">
    <property type="term" value="F:nucleic acid binding"/>
    <property type="evidence" value="ECO:0007669"/>
    <property type="project" value="InterPro"/>
</dbReference>
<evidence type="ECO:0000256" key="2">
    <source>
        <dbReference type="ARBA" id="ARBA00022490"/>
    </source>
</evidence>
<feature type="region of interest" description="Disordered" evidence="9">
    <location>
        <begin position="98"/>
        <end position="167"/>
    </location>
</feature>
<dbReference type="InterPro" id="IPR003604">
    <property type="entry name" value="Matrin/U1-like-C_Znf_C2H2"/>
</dbReference>
<dbReference type="AlphaFoldDB" id="A0AAE1D9J2"/>
<evidence type="ECO:0000259" key="10">
    <source>
        <dbReference type="PROSITE" id="PS00028"/>
    </source>
</evidence>
<proteinExistence type="inferred from homology"/>
<evidence type="ECO:0000256" key="6">
    <source>
        <dbReference type="ARBA" id="ARBA00022771"/>
    </source>
</evidence>
<dbReference type="SMART" id="SM00451">
    <property type="entry name" value="ZnF_U1"/>
    <property type="match status" value="2"/>
</dbReference>
<dbReference type="InterPro" id="IPR013087">
    <property type="entry name" value="Znf_C2H2_type"/>
</dbReference>
<dbReference type="GO" id="GO:0005737">
    <property type="term" value="C:cytoplasm"/>
    <property type="evidence" value="ECO:0007669"/>
    <property type="project" value="UniProtKB-SubCell"/>
</dbReference>
<evidence type="ECO:0000256" key="1">
    <source>
        <dbReference type="ARBA" id="ARBA00004496"/>
    </source>
</evidence>
<keyword evidence="3" id="KW-0690">Ribosome biogenesis</keyword>
<evidence type="ECO:0000256" key="7">
    <source>
        <dbReference type="ARBA" id="ARBA00022833"/>
    </source>
</evidence>
<dbReference type="InterPro" id="IPR022755">
    <property type="entry name" value="Znf_C2H2_jaz"/>
</dbReference>
<keyword evidence="12" id="KW-1185">Reference proteome</keyword>
<evidence type="ECO:0000256" key="8">
    <source>
        <dbReference type="ARBA" id="ARBA00034126"/>
    </source>
</evidence>
<dbReference type="PROSITE" id="PS00028">
    <property type="entry name" value="ZINC_FINGER_C2H2_1"/>
    <property type="match status" value="1"/>
</dbReference>
<gene>
    <name evidence="11" type="ORF">RRG08_006073</name>
</gene>
<dbReference type="Gene3D" id="3.30.160.60">
    <property type="entry name" value="Classic Zinc Finger"/>
    <property type="match status" value="1"/>
</dbReference>
<dbReference type="GO" id="GO:0030687">
    <property type="term" value="C:preribosome, large subunit precursor"/>
    <property type="evidence" value="ECO:0007669"/>
    <property type="project" value="TreeGrafter"/>
</dbReference>
<evidence type="ECO:0000313" key="12">
    <source>
        <dbReference type="Proteomes" id="UP001283361"/>
    </source>
</evidence>